<dbReference type="PANTHER" id="PTHR43060:SF15">
    <property type="entry name" value="3-HYDROXYISOBUTYRATE DEHYDROGENASE-LIKE 1, MITOCHONDRIAL-RELATED"/>
    <property type="match status" value="1"/>
</dbReference>
<dbReference type="GO" id="GO:0050661">
    <property type="term" value="F:NADP binding"/>
    <property type="evidence" value="ECO:0007669"/>
    <property type="project" value="InterPro"/>
</dbReference>
<evidence type="ECO:0000259" key="4">
    <source>
        <dbReference type="Pfam" id="PF03446"/>
    </source>
</evidence>
<comment type="caution">
    <text evidence="6">The sequence shown here is derived from an EMBL/GenBank/DDBJ whole genome shotgun (WGS) entry which is preliminary data.</text>
</comment>
<dbReference type="InterPro" id="IPR008927">
    <property type="entry name" value="6-PGluconate_DH-like_C_sf"/>
</dbReference>
<evidence type="ECO:0000313" key="7">
    <source>
        <dbReference type="Proteomes" id="UP000401273"/>
    </source>
</evidence>
<dbReference type="Pfam" id="PF14833">
    <property type="entry name" value="NAD_binding_11"/>
    <property type="match status" value="1"/>
</dbReference>
<keyword evidence="2" id="KW-0560">Oxidoreductase</keyword>
<accession>A0A4B0GLP3</accession>
<reference evidence="6 7" key="1">
    <citation type="submission" date="2019-03" db="EMBL/GenBank/DDBJ databases">
        <authorList>
            <person name="Ashton P.M."/>
            <person name="Dallman T."/>
            <person name="Nair S."/>
            <person name="De Pinna E."/>
            <person name="Peters T."/>
            <person name="Grant K."/>
        </authorList>
    </citation>
    <scope>NUCLEOTIDE SEQUENCE [LARGE SCALE GENOMIC DNA]</scope>
    <source>
        <strain evidence="6">RL15000271</strain>
    </source>
</reference>
<dbReference type="SUPFAM" id="SSF51735">
    <property type="entry name" value="NAD(P)-binding Rossmann-fold domains"/>
    <property type="match status" value="1"/>
</dbReference>
<dbReference type="AlphaFoldDB" id="A0A4B0GLP3"/>
<evidence type="ECO:0000256" key="1">
    <source>
        <dbReference type="ARBA" id="ARBA00009080"/>
    </source>
</evidence>
<comment type="similarity">
    <text evidence="1">Belongs to the HIBADH-related family.</text>
</comment>
<dbReference type="InterPro" id="IPR015815">
    <property type="entry name" value="HIBADH-related"/>
</dbReference>
<sequence>MEKIGFVGTGVMGSSMAGHLLEAGYEVLVYTRTKTKAEDLLDKGALWVETPGELANKVDILISMVGYPKDVEELYLGENGFLENLAVGTVAIDMTTSSPALAKKMAEFGREKGIGVLDAPVSGGDIGAKNGTLSIMVGGSEDVFFKVKPIFDILGSSVILQGDAGAGQHTKMVNQIAIASNMIGVTEAIIYAEAAGLNPSRVLDSISGGAAGSWSLANLIPRVLKDDFSPGFFIKHFIKDMGIAISEAKQMGLELPGLTLAEKMYQTLAEQGLSEEGTQALIKYYR</sequence>
<protein>
    <submittedName>
        <fullName evidence="6">NAD(P)-dependent oxidoreductase</fullName>
    </submittedName>
</protein>
<gene>
    <name evidence="6" type="ORF">E1W43_02825</name>
</gene>
<organism evidence="6 7">
    <name type="scientific">Listeria monocytogenes</name>
    <dbReference type="NCBI Taxonomy" id="1639"/>
    <lineage>
        <taxon>Bacteria</taxon>
        <taxon>Bacillati</taxon>
        <taxon>Bacillota</taxon>
        <taxon>Bacilli</taxon>
        <taxon>Bacillales</taxon>
        <taxon>Listeriaceae</taxon>
        <taxon>Listeria</taxon>
    </lineage>
</organism>
<keyword evidence="3" id="KW-0520">NAD</keyword>
<feature type="domain" description="6-phosphogluconate dehydrogenase NADP-binding" evidence="4">
    <location>
        <begin position="3"/>
        <end position="160"/>
    </location>
</feature>
<dbReference type="GO" id="GO:0016491">
    <property type="term" value="F:oxidoreductase activity"/>
    <property type="evidence" value="ECO:0007669"/>
    <property type="project" value="UniProtKB-KW"/>
</dbReference>
<dbReference type="SUPFAM" id="SSF48179">
    <property type="entry name" value="6-phosphogluconate dehydrogenase C-terminal domain-like"/>
    <property type="match status" value="1"/>
</dbReference>
<dbReference type="InterPro" id="IPR013328">
    <property type="entry name" value="6PGD_dom2"/>
</dbReference>
<dbReference type="PANTHER" id="PTHR43060">
    <property type="entry name" value="3-HYDROXYISOBUTYRATE DEHYDROGENASE-LIKE 1, MITOCHONDRIAL-RELATED"/>
    <property type="match status" value="1"/>
</dbReference>
<dbReference type="GO" id="GO:0051287">
    <property type="term" value="F:NAD binding"/>
    <property type="evidence" value="ECO:0007669"/>
    <property type="project" value="InterPro"/>
</dbReference>
<dbReference type="RefSeq" id="WP_039176137.1">
    <property type="nucleotide sequence ID" value="NZ_CP090054.1"/>
</dbReference>
<name>A0A4B0GLP3_LISMN</name>
<dbReference type="Gene3D" id="3.40.50.720">
    <property type="entry name" value="NAD(P)-binding Rossmann-like Domain"/>
    <property type="match status" value="1"/>
</dbReference>
<evidence type="ECO:0000313" key="6">
    <source>
        <dbReference type="EMBL" id="EAE2896883.1"/>
    </source>
</evidence>
<proteinExistence type="inferred from homology"/>
<dbReference type="InterPro" id="IPR036291">
    <property type="entry name" value="NAD(P)-bd_dom_sf"/>
</dbReference>
<dbReference type="InterPro" id="IPR006115">
    <property type="entry name" value="6PGDH_NADP-bd"/>
</dbReference>
<dbReference type="Proteomes" id="UP000401273">
    <property type="component" value="Unassembled WGS sequence"/>
</dbReference>
<evidence type="ECO:0000256" key="2">
    <source>
        <dbReference type="ARBA" id="ARBA00023002"/>
    </source>
</evidence>
<dbReference type="InterPro" id="IPR029154">
    <property type="entry name" value="HIBADH-like_NADP-bd"/>
</dbReference>
<dbReference type="Gene3D" id="1.10.1040.10">
    <property type="entry name" value="N-(1-d-carboxylethyl)-l-norvaline Dehydrogenase, domain 2"/>
    <property type="match status" value="1"/>
</dbReference>
<feature type="domain" description="3-hydroxyisobutyrate dehydrogenase-like NAD-binding" evidence="5">
    <location>
        <begin position="165"/>
        <end position="285"/>
    </location>
</feature>
<evidence type="ECO:0000256" key="3">
    <source>
        <dbReference type="ARBA" id="ARBA00023027"/>
    </source>
</evidence>
<dbReference type="EMBL" id="AAARLF010000001">
    <property type="protein sequence ID" value="EAE2896883.1"/>
    <property type="molecule type" value="Genomic_DNA"/>
</dbReference>
<dbReference type="Pfam" id="PF03446">
    <property type="entry name" value="NAD_binding_2"/>
    <property type="match status" value="1"/>
</dbReference>
<dbReference type="PIRSF" id="PIRSF000103">
    <property type="entry name" value="HIBADH"/>
    <property type="match status" value="1"/>
</dbReference>
<evidence type="ECO:0000259" key="5">
    <source>
        <dbReference type="Pfam" id="PF14833"/>
    </source>
</evidence>